<dbReference type="PANTHER" id="PTHR42085">
    <property type="entry name" value="F-BOX DOMAIN-CONTAINING PROTEIN"/>
    <property type="match status" value="1"/>
</dbReference>
<dbReference type="Proteomes" id="UP000799302">
    <property type="component" value="Unassembled WGS sequence"/>
</dbReference>
<reference evidence="1" key="1">
    <citation type="journal article" date="2020" name="Stud. Mycol.">
        <title>101 Dothideomycetes genomes: a test case for predicting lifestyles and emergence of pathogens.</title>
        <authorList>
            <person name="Haridas S."/>
            <person name="Albert R."/>
            <person name="Binder M."/>
            <person name="Bloem J."/>
            <person name="Labutti K."/>
            <person name="Salamov A."/>
            <person name="Andreopoulos B."/>
            <person name="Baker S."/>
            <person name="Barry K."/>
            <person name="Bills G."/>
            <person name="Bluhm B."/>
            <person name="Cannon C."/>
            <person name="Castanera R."/>
            <person name="Culley D."/>
            <person name="Daum C."/>
            <person name="Ezra D."/>
            <person name="Gonzalez J."/>
            <person name="Henrissat B."/>
            <person name="Kuo A."/>
            <person name="Liang C."/>
            <person name="Lipzen A."/>
            <person name="Lutzoni F."/>
            <person name="Magnuson J."/>
            <person name="Mondo S."/>
            <person name="Nolan M."/>
            <person name="Ohm R."/>
            <person name="Pangilinan J."/>
            <person name="Park H.-J."/>
            <person name="Ramirez L."/>
            <person name="Alfaro M."/>
            <person name="Sun H."/>
            <person name="Tritt A."/>
            <person name="Yoshinaga Y."/>
            <person name="Zwiers L.-H."/>
            <person name="Turgeon B."/>
            <person name="Goodwin S."/>
            <person name="Spatafora J."/>
            <person name="Crous P."/>
            <person name="Grigoriev I."/>
        </authorList>
    </citation>
    <scope>NUCLEOTIDE SEQUENCE</scope>
    <source>
        <strain evidence="1">CBS 115976</strain>
    </source>
</reference>
<evidence type="ECO:0000313" key="2">
    <source>
        <dbReference type="Proteomes" id="UP000799302"/>
    </source>
</evidence>
<gene>
    <name evidence="1" type="ORF">BT63DRAFT_274079</name>
</gene>
<dbReference type="OrthoDB" id="5412161at2759"/>
<protein>
    <submittedName>
        <fullName evidence="1">Uncharacterized protein</fullName>
    </submittedName>
</protein>
<sequence length="230" mass="27043">MPRSFLDLPPEIRNVIYNHYFSYPEFHRQHWLNEYHGPLAAQKSTTAEIWKDYLKLYITMRHVSKQIKHEASYIFFSTHLPLINFCILSLDQLKSLLAIIPAQQHHRIRIDLWIRAEYLNSRMFALISLINRERGYPEGLNDIIHGKISTTHTEDCKDAPFSFRFEGNVWAVDGYLGPAETYSSLRDIPFVKLVLVGDVGRLPFIQALFHSTWVKERDLTSDEMGIWHEK</sequence>
<dbReference type="EMBL" id="MU004236">
    <property type="protein sequence ID" value="KAF2668360.1"/>
    <property type="molecule type" value="Genomic_DNA"/>
</dbReference>
<dbReference type="AlphaFoldDB" id="A0A6A6U8R0"/>
<proteinExistence type="predicted"/>
<organism evidence="1 2">
    <name type="scientific">Microthyrium microscopicum</name>
    <dbReference type="NCBI Taxonomy" id="703497"/>
    <lineage>
        <taxon>Eukaryota</taxon>
        <taxon>Fungi</taxon>
        <taxon>Dikarya</taxon>
        <taxon>Ascomycota</taxon>
        <taxon>Pezizomycotina</taxon>
        <taxon>Dothideomycetes</taxon>
        <taxon>Dothideomycetes incertae sedis</taxon>
        <taxon>Microthyriales</taxon>
        <taxon>Microthyriaceae</taxon>
        <taxon>Microthyrium</taxon>
    </lineage>
</organism>
<dbReference type="PANTHER" id="PTHR42085:SF8">
    <property type="entry name" value="F-BOX DOMAIN-CONTAINING PROTEIN"/>
    <property type="match status" value="1"/>
</dbReference>
<accession>A0A6A6U8R0</accession>
<dbReference type="InterPro" id="IPR038883">
    <property type="entry name" value="AN11006-like"/>
</dbReference>
<name>A0A6A6U8R0_9PEZI</name>
<evidence type="ECO:0000313" key="1">
    <source>
        <dbReference type="EMBL" id="KAF2668360.1"/>
    </source>
</evidence>
<keyword evidence="2" id="KW-1185">Reference proteome</keyword>